<dbReference type="AlphaFoldDB" id="A0A6L9MLQ4"/>
<evidence type="ECO:0000256" key="2">
    <source>
        <dbReference type="SAM" id="SignalP"/>
    </source>
</evidence>
<proteinExistence type="predicted"/>
<gene>
    <name evidence="4" type="ORF">GTW51_18390</name>
</gene>
<dbReference type="RefSeq" id="WP_163045527.1">
    <property type="nucleotide sequence ID" value="NZ_JAAAMJ010000019.1"/>
</dbReference>
<feature type="signal peptide" evidence="2">
    <location>
        <begin position="1"/>
        <end position="26"/>
    </location>
</feature>
<evidence type="ECO:0000313" key="5">
    <source>
        <dbReference type="Proteomes" id="UP000476332"/>
    </source>
</evidence>
<feature type="chain" id="PRO_5026886538" description="Extensin-like C-terminal domain-containing protein" evidence="2">
    <location>
        <begin position="27"/>
        <end position="411"/>
    </location>
</feature>
<dbReference type="InterPro" id="IPR009683">
    <property type="entry name" value="Extensin-like_C"/>
</dbReference>
<organism evidence="4 5">
    <name type="scientific">Aurantimonas aggregata</name>
    <dbReference type="NCBI Taxonomy" id="2047720"/>
    <lineage>
        <taxon>Bacteria</taxon>
        <taxon>Pseudomonadati</taxon>
        <taxon>Pseudomonadota</taxon>
        <taxon>Alphaproteobacteria</taxon>
        <taxon>Hyphomicrobiales</taxon>
        <taxon>Aurantimonadaceae</taxon>
        <taxon>Aurantimonas</taxon>
    </lineage>
</organism>
<evidence type="ECO:0000259" key="3">
    <source>
        <dbReference type="Pfam" id="PF06904"/>
    </source>
</evidence>
<comment type="caution">
    <text evidence="4">The sequence shown here is derived from an EMBL/GenBank/DDBJ whole genome shotgun (WGS) entry which is preliminary data.</text>
</comment>
<keyword evidence="5" id="KW-1185">Reference proteome</keyword>
<name>A0A6L9MLQ4_9HYPH</name>
<accession>A0A6L9MLQ4</accession>
<evidence type="ECO:0000313" key="4">
    <source>
        <dbReference type="EMBL" id="NDV88671.1"/>
    </source>
</evidence>
<dbReference type="Proteomes" id="UP000476332">
    <property type="component" value="Unassembled WGS sequence"/>
</dbReference>
<feature type="region of interest" description="Disordered" evidence="1">
    <location>
        <begin position="24"/>
        <end position="207"/>
    </location>
</feature>
<dbReference type="EMBL" id="JAAAMJ010000019">
    <property type="protein sequence ID" value="NDV88671.1"/>
    <property type="molecule type" value="Genomic_DNA"/>
</dbReference>
<keyword evidence="2" id="KW-0732">Signal</keyword>
<feature type="compositionally biased region" description="Low complexity" evidence="1">
    <location>
        <begin position="56"/>
        <end position="72"/>
    </location>
</feature>
<evidence type="ECO:0000256" key="1">
    <source>
        <dbReference type="SAM" id="MobiDB-lite"/>
    </source>
</evidence>
<feature type="domain" description="Extensin-like C-terminal" evidence="3">
    <location>
        <begin position="237"/>
        <end position="411"/>
    </location>
</feature>
<feature type="compositionally biased region" description="Acidic residues" evidence="1">
    <location>
        <begin position="95"/>
        <end position="106"/>
    </location>
</feature>
<reference evidence="4 5" key="1">
    <citation type="submission" date="2020-01" db="EMBL/GenBank/DDBJ databases">
        <title>Genomes of bacteria type strains.</title>
        <authorList>
            <person name="Chen J."/>
            <person name="Zhu S."/>
            <person name="Chen J."/>
        </authorList>
    </citation>
    <scope>NUCLEOTIDE SEQUENCE [LARGE SCALE GENOMIC DNA]</scope>
    <source>
        <strain evidence="4 5">KCTC 52919</strain>
    </source>
</reference>
<dbReference type="Pfam" id="PF06904">
    <property type="entry name" value="Extensin-like_C"/>
    <property type="match status" value="1"/>
</dbReference>
<feature type="compositionally biased region" description="Low complexity" evidence="1">
    <location>
        <begin position="107"/>
        <end position="116"/>
    </location>
</feature>
<protein>
    <recommendedName>
        <fullName evidence="3">Extensin-like C-terminal domain-containing protein</fullName>
    </recommendedName>
</protein>
<sequence length="411" mass="42723">MSRLLRRSNLLVTACLCVGAVTPGLAQNLPWPDANPLQSIDRPSRPAAAQKRRAPKAPVVAQAPAEAAVPTPEARPDTAEDDAPEEGAAPADGEASTEDTTADDDAVAAPQESESAPADDDDAAAEGPEPTDASPADLSEIPPTGEIPTPDARPDRASDEPADPQPVPEAVDSAPAEPTVDEPARQTQPIPDAMPVTPEVPDADEEPLTPANLRQLEQSVTPAASVLAAAAIADAVACEAELTERGVVFTVEPSISEGACGVLRPVNVERLSSGIAVSPKTQLLCRAALALDEWMTTSVVPAARVNLEDRALTEFRHASTYVCRKRASESGISEHARGSAVDIAAFVFDEGPDISVEAQAPGSPEAKFQRAVRVGACGPFRTVLGPGTDADHATHFHLDIAARKNDGTYCK</sequence>